<dbReference type="RefSeq" id="WP_045105727.1">
    <property type="nucleotide sequence ID" value="NZ_LN681225.1"/>
</dbReference>
<dbReference type="KEGG" id="lha:LHA_1280"/>
<feature type="transmembrane region" description="Helical" evidence="1">
    <location>
        <begin position="450"/>
        <end position="471"/>
    </location>
</feature>
<keyword evidence="1" id="KW-0472">Membrane</keyword>
<name>A0A0A8UTB2_LEGHA</name>
<dbReference type="HOGENOM" id="CLU_541632_0_0_6"/>
<sequence>MRPLENVIYNQKNIDKWESEIPHLEKEIIQEQKKIAIERESLAPLQQQLTTLDLKIGSLNTLILSQQLANISHHHHSHHHNHHHHGHDHHRYDVVDFMSDSISRMTLVQLQSELSIKTLERDSLDRQMEPHRKAIANSERRIRDNEANIQWRYTHIPLAKKFLERLNNNPADLVNSLHQKLLNDFRQYEDHHPAGLSPRVRFCLLNIEEKLKELYTAPALSYLRFGFEEQQRHQINYLRLCGFILDMYRQVKAEGQSEEFTDLLIGLVNDLHIGESDDLPDLLATGVTAQSYFQAAKGPNKFLCDLNDEQLVQYEATIFRDKYTLLSNNSLFGRNSVQLSMAKAMSLIADEINGKILKNEPVDYHFYTAVTNDFLQIFTPQSEKAIKHLGVLAEHASGAPSLGKQIGGALLVVIGLTILTASIVGLAATFGGSSFFSAYGIGLGLSMLQFQVAFGTLFTATTFAGSGLTFFGGRVYKQGTQQGLSKELAHLQEECQKPNPLDYSQVTPSAPPLYPSYAN</sequence>
<evidence type="ECO:0000313" key="3">
    <source>
        <dbReference type="Proteomes" id="UP000032803"/>
    </source>
</evidence>
<dbReference type="Proteomes" id="UP000032803">
    <property type="component" value="Chromosome I"/>
</dbReference>
<protein>
    <submittedName>
        <fullName evidence="2">Uncharacterized protein</fullName>
    </submittedName>
</protein>
<dbReference type="STRING" id="449.LHA_1280"/>
<dbReference type="AlphaFoldDB" id="A0A0A8UTB2"/>
<reference evidence="3" key="1">
    <citation type="submission" date="2014-09" db="EMBL/GenBank/DDBJ databases">
        <authorList>
            <person name="Gomez-Valero L."/>
        </authorList>
    </citation>
    <scope>NUCLEOTIDE SEQUENCE [LARGE SCALE GENOMIC DNA]</scope>
    <source>
        <strain evidence="3">ATCC35250</strain>
    </source>
</reference>
<keyword evidence="3" id="KW-1185">Reference proteome</keyword>
<dbReference type="PATRIC" id="fig|449.7.peg.3290"/>
<dbReference type="EMBL" id="LN681225">
    <property type="protein sequence ID" value="CEK10332.1"/>
    <property type="molecule type" value="Genomic_DNA"/>
</dbReference>
<evidence type="ECO:0000256" key="1">
    <source>
        <dbReference type="SAM" id="Phobius"/>
    </source>
</evidence>
<proteinExistence type="predicted"/>
<evidence type="ECO:0000313" key="2">
    <source>
        <dbReference type="EMBL" id="CEK10332.1"/>
    </source>
</evidence>
<feature type="transmembrane region" description="Helical" evidence="1">
    <location>
        <begin position="409"/>
        <end position="430"/>
    </location>
</feature>
<keyword evidence="1" id="KW-0812">Transmembrane</keyword>
<accession>A0A0A8UTB2</accession>
<organism evidence="2 3">
    <name type="scientific">Legionella hackeliae</name>
    <dbReference type="NCBI Taxonomy" id="449"/>
    <lineage>
        <taxon>Bacteria</taxon>
        <taxon>Pseudomonadati</taxon>
        <taxon>Pseudomonadota</taxon>
        <taxon>Gammaproteobacteria</taxon>
        <taxon>Legionellales</taxon>
        <taxon>Legionellaceae</taxon>
        <taxon>Legionella</taxon>
    </lineage>
</organism>
<dbReference type="OrthoDB" id="5651547at2"/>
<gene>
    <name evidence="2" type="ORF">LHA_1280</name>
</gene>
<keyword evidence="1" id="KW-1133">Transmembrane helix</keyword>